<feature type="region of interest" description="Disordered" evidence="1">
    <location>
        <begin position="182"/>
        <end position="205"/>
    </location>
</feature>
<keyword evidence="3" id="KW-1185">Reference proteome</keyword>
<comment type="caution">
    <text evidence="2">The sequence shown here is derived from an EMBL/GenBank/DDBJ whole genome shotgun (WGS) entry which is preliminary data.</text>
</comment>
<evidence type="ECO:0000313" key="2">
    <source>
        <dbReference type="EMBL" id="KAK9686788.1"/>
    </source>
</evidence>
<name>A0AAW1IBZ2_POPJA</name>
<dbReference type="EMBL" id="JASPKY010000685">
    <property type="protein sequence ID" value="KAK9686788.1"/>
    <property type="molecule type" value="Genomic_DNA"/>
</dbReference>
<dbReference type="Proteomes" id="UP001458880">
    <property type="component" value="Unassembled WGS sequence"/>
</dbReference>
<sequence length="242" mass="27253">MYNKTIENKQIEDIIDARKRNGEYNFLFNRHKYSNSQSTCRYAYSTPRGYLEDKLMVPDESAMWNIEGDLNGDRDGNVISVGPTDSEITIVRVKRKSSQLKESENNWDMHDKAIPGDGTHLGESPSLVNLVTLVHSPKESLITSNTSGENVEYMVPLSSWDPLDETPEILQVDSDTSKSFSVESVQSDQQDRIGGSAVETDRQDEDVEVIKSPVKVNHSNLAGRLSGFLRKCFKKHKNSNPQ</sequence>
<evidence type="ECO:0000313" key="3">
    <source>
        <dbReference type="Proteomes" id="UP001458880"/>
    </source>
</evidence>
<proteinExistence type="predicted"/>
<evidence type="ECO:0000256" key="1">
    <source>
        <dbReference type="SAM" id="MobiDB-lite"/>
    </source>
</evidence>
<organism evidence="2 3">
    <name type="scientific">Popillia japonica</name>
    <name type="common">Japanese beetle</name>
    <dbReference type="NCBI Taxonomy" id="7064"/>
    <lineage>
        <taxon>Eukaryota</taxon>
        <taxon>Metazoa</taxon>
        <taxon>Ecdysozoa</taxon>
        <taxon>Arthropoda</taxon>
        <taxon>Hexapoda</taxon>
        <taxon>Insecta</taxon>
        <taxon>Pterygota</taxon>
        <taxon>Neoptera</taxon>
        <taxon>Endopterygota</taxon>
        <taxon>Coleoptera</taxon>
        <taxon>Polyphaga</taxon>
        <taxon>Scarabaeiformia</taxon>
        <taxon>Scarabaeidae</taxon>
        <taxon>Rutelinae</taxon>
        <taxon>Popillia</taxon>
    </lineage>
</organism>
<reference evidence="2 3" key="1">
    <citation type="journal article" date="2024" name="BMC Genomics">
        <title>De novo assembly and annotation of Popillia japonica's genome with initial clues to its potential as an invasive pest.</title>
        <authorList>
            <person name="Cucini C."/>
            <person name="Boschi S."/>
            <person name="Funari R."/>
            <person name="Cardaioli E."/>
            <person name="Iannotti N."/>
            <person name="Marturano G."/>
            <person name="Paoli F."/>
            <person name="Bruttini M."/>
            <person name="Carapelli A."/>
            <person name="Frati F."/>
            <person name="Nardi F."/>
        </authorList>
    </citation>
    <scope>NUCLEOTIDE SEQUENCE [LARGE SCALE GENOMIC DNA]</scope>
    <source>
        <strain evidence="2">DMR45628</strain>
    </source>
</reference>
<accession>A0AAW1IBZ2</accession>
<gene>
    <name evidence="2" type="ORF">QE152_g36949</name>
</gene>
<protein>
    <submittedName>
        <fullName evidence="2">Uncharacterized protein</fullName>
    </submittedName>
</protein>
<dbReference type="AlphaFoldDB" id="A0AAW1IBZ2"/>